<comment type="caution">
    <text evidence="2">The sequence shown here is derived from an EMBL/GenBank/DDBJ whole genome shotgun (WGS) entry which is preliminary data.</text>
</comment>
<feature type="transmembrane region" description="Helical" evidence="1">
    <location>
        <begin position="81"/>
        <end position="99"/>
    </location>
</feature>
<proteinExistence type="predicted"/>
<feature type="transmembrane region" description="Helical" evidence="1">
    <location>
        <begin position="46"/>
        <end position="69"/>
    </location>
</feature>
<keyword evidence="1" id="KW-0812">Transmembrane</keyword>
<reference evidence="3" key="1">
    <citation type="journal article" date="2019" name="Int. J. Syst. Evol. Microbiol.">
        <title>The Global Catalogue of Microorganisms (GCM) 10K type strain sequencing project: providing services to taxonomists for standard genome sequencing and annotation.</title>
        <authorList>
            <consortium name="The Broad Institute Genomics Platform"/>
            <consortium name="The Broad Institute Genome Sequencing Center for Infectious Disease"/>
            <person name="Wu L."/>
            <person name="Ma J."/>
        </authorList>
    </citation>
    <scope>NUCLEOTIDE SEQUENCE [LARGE SCALE GENOMIC DNA]</scope>
    <source>
        <strain evidence="3">JCM 18326</strain>
    </source>
</reference>
<evidence type="ECO:0000313" key="2">
    <source>
        <dbReference type="EMBL" id="GAA4835502.1"/>
    </source>
</evidence>
<keyword evidence="3" id="KW-1185">Reference proteome</keyword>
<protein>
    <submittedName>
        <fullName evidence="2">Uncharacterized protein</fullName>
    </submittedName>
</protein>
<accession>A0ABP9DD70</accession>
<keyword evidence="1" id="KW-1133">Transmembrane helix</keyword>
<keyword evidence="1" id="KW-0472">Membrane</keyword>
<organism evidence="2 3">
    <name type="scientific">Algivirga pacifica</name>
    <dbReference type="NCBI Taxonomy" id="1162670"/>
    <lineage>
        <taxon>Bacteria</taxon>
        <taxon>Pseudomonadati</taxon>
        <taxon>Bacteroidota</taxon>
        <taxon>Cytophagia</taxon>
        <taxon>Cytophagales</taxon>
        <taxon>Flammeovirgaceae</taxon>
        <taxon>Algivirga</taxon>
    </lineage>
</organism>
<sequence>MNKDQLNPIQKQIVDKGRYQGTHTLAEWESLFAPLQRYVDSFHFELWYNIQVTMIIMLVLSIIPLSSLIELTDVYSTLEGWLYTAMIYVGCLLIVWFAIRQQRKVNAKARYIRYPLLRSNVFSLPRELKKYFTLKTKLSQRIDLGLLEEESLVSQKNEIYQPVVILGKMKISEKLLFSYKLSGDYRRAGWRKPKSKYKYTLTVKIQVEKELVNDSMLRKYPVLIEESSEYYSIKWNYKSKRKIRSSLYWKNIQGIELTYAINQLVDLCSRVGILEYVQELELSKKQQKKRQFKDADYEGFEEESTLLMMHELAEDGFLDS</sequence>
<gene>
    <name evidence="2" type="ORF">GCM10023331_20950</name>
</gene>
<evidence type="ECO:0000256" key="1">
    <source>
        <dbReference type="SAM" id="Phobius"/>
    </source>
</evidence>
<dbReference type="EMBL" id="BAABJX010000032">
    <property type="protein sequence ID" value="GAA4835502.1"/>
    <property type="molecule type" value="Genomic_DNA"/>
</dbReference>
<dbReference type="RefSeq" id="WP_345371570.1">
    <property type="nucleotide sequence ID" value="NZ_BAABJX010000032.1"/>
</dbReference>
<name>A0ABP9DD70_9BACT</name>
<evidence type="ECO:0000313" key="3">
    <source>
        <dbReference type="Proteomes" id="UP001500298"/>
    </source>
</evidence>
<dbReference type="Proteomes" id="UP001500298">
    <property type="component" value="Unassembled WGS sequence"/>
</dbReference>